<organism evidence="2 3">
    <name type="scientific">Cyclostephanos tholiformis</name>
    <dbReference type="NCBI Taxonomy" id="382380"/>
    <lineage>
        <taxon>Eukaryota</taxon>
        <taxon>Sar</taxon>
        <taxon>Stramenopiles</taxon>
        <taxon>Ochrophyta</taxon>
        <taxon>Bacillariophyta</taxon>
        <taxon>Coscinodiscophyceae</taxon>
        <taxon>Thalassiosirophycidae</taxon>
        <taxon>Stephanodiscales</taxon>
        <taxon>Stephanodiscaceae</taxon>
        <taxon>Cyclostephanos</taxon>
    </lineage>
</organism>
<reference evidence="2 3" key="1">
    <citation type="submission" date="2024-10" db="EMBL/GenBank/DDBJ databases">
        <title>Updated reference genomes for cyclostephanoid diatoms.</title>
        <authorList>
            <person name="Roberts W.R."/>
            <person name="Alverson A.J."/>
        </authorList>
    </citation>
    <scope>NUCLEOTIDE SEQUENCE [LARGE SCALE GENOMIC DNA]</scope>
    <source>
        <strain evidence="2 3">AJA228-03</strain>
    </source>
</reference>
<evidence type="ECO:0008006" key="4">
    <source>
        <dbReference type="Google" id="ProtNLM"/>
    </source>
</evidence>
<feature type="compositionally biased region" description="Polar residues" evidence="1">
    <location>
        <begin position="42"/>
        <end position="57"/>
    </location>
</feature>
<dbReference type="AlphaFoldDB" id="A0ABD3SPZ9"/>
<feature type="compositionally biased region" description="Basic and acidic residues" evidence="1">
    <location>
        <begin position="120"/>
        <end position="134"/>
    </location>
</feature>
<gene>
    <name evidence="2" type="ORF">ACHAXA_011260</name>
</gene>
<evidence type="ECO:0000256" key="1">
    <source>
        <dbReference type="SAM" id="MobiDB-lite"/>
    </source>
</evidence>
<dbReference type="Gene3D" id="3.30.710.10">
    <property type="entry name" value="Potassium Channel Kv1.1, Chain A"/>
    <property type="match status" value="1"/>
</dbReference>
<name>A0ABD3SPZ9_9STRA</name>
<feature type="region of interest" description="Disordered" evidence="1">
    <location>
        <begin position="101"/>
        <end position="136"/>
    </location>
</feature>
<comment type="caution">
    <text evidence="2">The sequence shown here is derived from an EMBL/GenBank/DDBJ whole genome shotgun (WGS) entry which is preliminary data.</text>
</comment>
<proteinExistence type="predicted"/>
<sequence>MKPYIDTSPHPTSCKGRSIGMPPPFPSHVVLKHSEKSRDATAASSHGTGPTWIGTSPLSADQDFHSIAMRYRKPEMEFHRGKSFSHNVDDGTVSNQKSIETKISHQHDNRTDGYLSSRPTQRERKNNRKSERHNNLTWRMEPTISLSDFTLTIIAVDDKDAVAKFRRERRNRQKNTRRSRRDKWMVESLYLDMSQSASGDDENGDNCCNAGVNDEEQLRNIRVHSTSSRSKTLNYSVVEKYHLHKVNLAVGLRSCGYFTRLFRRQDDDSNKSEHNLEVPISCLPAIPAMLDYLYNSHPNAEVNATTATAIPLRYLGALLRNPTLFDSATRFLQKDLCTATAVEYLKHADLFRQKKLADVCVRICAESFDQLKITWFASLAPCLMKRILHSKYFTRSINSWALCSKIASFCRCQSQQIDIAMLLSLTDAKIMPYVCPEEALFFIQILLTSGMDMEDLTRDDYISSKERSLYERCIDAAPTVLQGVVESLCQGGNTGVMRLPGGCHIRPNQRKKACNDYSRLPPQIKVDLLEYALAQQQIGHFR</sequence>
<dbReference type="InterPro" id="IPR051481">
    <property type="entry name" value="BTB-POZ/Galectin-3-binding"/>
</dbReference>
<dbReference type="PANTHER" id="PTHR24410:SF23">
    <property type="entry name" value="BTB DOMAIN-CONTAINING PROTEIN-RELATED"/>
    <property type="match status" value="1"/>
</dbReference>
<evidence type="ECO:0000313" key="3">
    <source>
        <dbReference type="Proteomes" id="UP001530377"/>
    </source>
</evidence>
<keyword evidence="3" id="KW-1185">Reference proteome</keyword>
<dbReference type="PANTHER" id="PTHR24410">
    <property type="entry name" value="HL07962P-RELATED"/>
    <property type="match status" value="1"/>
</dbReference>
<dbReference type="Proteomes" id="UP001530377">
    <property type="component" value="Unassembled WGS sequence"/>
</dbReference>
<dbReference type="EMBL" id="JALLPB020000021">
    <property type="protein sequence ID" value="KAL3826451.1"/>
    <property type="molecule type" value="Genomic_DNA"/>
</dbReference>
<feature type="compositionally biased region" description="Basic and acidic residues" evidence="1">
    <location>
        <begin position="101"/>
        <end position="111"/>
    </location>
</feature>
<evidence type="ECO:0000313" key="2">
    <source>
        <dbReference type="EMBL" id="KAL3826451.1"/>
    </source>
</evidence>
<feature type="region of interest" description="Disordered" evidence="1">
    <location>
        <begin position="1"/>
        <end position="57"/>
    </location>
</feature>
<dbReference type="InterPro" id="IPR011333">
    <property type="entry name" value="SKP1/BTB/POZ_sf"/>
</dbReference>
<protein>
    <recommendedName>
        <fullName evidence="4">BTB domain-containing protein</fullName>
    </recommendedName>
</protein>
<accession>A0ABD3SPZ9</accession>